<feature type="transmembrane region" description="Helical" evidence="1">
    <location>
        <begin position="91"/>
        <end position="109"/>
    </location>
</feature>
<evidence type="ECO:0000256" key="1">
    <source>
        <dbReference type="SAM" id="Phobius"/>
    </source>
</evidence>
<name>A0ABQ5QJ25_9BACT</name>
<feature type="transmembrane region" description="Helical" evidence="1">
    <location>
        <begin position="303"/>
        <end position="324"/>
    </location>
</feature>
<gene>
    <name evidence="3" type="ORF">GETHLI_31840</name>
</gene>
<organism evidence="3 4">
    <name type="scientific">Geothrix limicola</name>
    <dbReference type="NCBI Taxonomy" id="2927978"/>
    <lineage>
        <taxon>Bacteria</taxon>
        <taxon>Pseudomonadati</taxon>
        <taxon>Acidobacteriota</taxon>
        <taxon>Holophagae</taxon>
        <taxon>Holophagales</taxon>
        <taxon>Holophagaceae</taxon>
        <taxon>Geothrix</taxon>
    </lineage>
</organism>
<dbReference type="PANTHER" id="PTHR36927:SF3">
    <property type="entry name" value="GLUCANS BIOSYNTHESIS PROTEIN C"/>
    <property type="match status" value="1"/>
</dbReference>
<dbReference type="RefSeq" id="WP_285577208.1">
    <property type="nucleotide sequence ID" value="NZ_BSDE01000007.1"/>
</dbReference>
<feature type="domain" description="Acyltransferase 3" evidence="2">
    <location>
        <begin position="10"/>
        <end position="348"/>
    </location>
</feature>
<sequence length="388" mass="44071">MSDPTSRRPDIDALRVACILLLHLYHSARMFNVNDPWHVKAPVLLPALNGPMDVLHLVRMPLLMLIAGMATAFALRRRSLGAFAWDRVKRLLLPLVFGMLVIVPPQIWVERVWTGQYGGSYWAFWPSVFQGVPYPKGSLSWHHLWFVAYLFVFCLAALPLLHWFRSAGGSRFLSRAEAFLARGANLWWLALPIMGGRFLLRNHPETHDLVRDPKNLVFYGGLFLAGHLMGRLPRLDERLVALRHWHLGLAALLLAALLPDGEFPFPFEHLAIYAFAWASMCAALGYGRAHLTRSTPLLHHAQSLAYPFYIFHQSVIVVMGWWMLRFQLPPWTFFGLLTAGSFLVTWGLCEGVAQVRWLRPCLGMGPRTPARPHPREARLGAILSDEAR</sequence>
<feature type="transmembrane region" description="Helical" evidence="1">
    <location>
        <begin position="216"/>
        <end position="233"/>
    </location>
</feature>
<dbReference type="PANTHER" id="PTHR36927">
    <property type="entry name" value="BLR4337 PROTEIN"/>
    <property type="match status" value="1"/>
</dbReference>
<dbReference type="Proteomes" id="UP001165069">
    <property type="component" value="Unassembled WGS sequence"/>
</dbReference>
<feature type="transmembrane region" description="Helical" evidence="1">
    <location>
        <begin position="270"/>
        <end position="291"/>
    </location>
</feature>
<feature type="transmembrane region" description="Helical" evidence="1">
    <location>
        <begin position="240"/>
        <end position="258"/>
    </location>
</feature>
<proteinExistence type="predicted"/>
<feature type="transmembrane region" description="Helical" evidence="1">
    <location>
        <begin position="330"/>
        <end position="349"/>
    </location>
</feature>
<keyword evidence="1" id="KW-1133">Transmembrane helix</keyword>
<feature type="transmembrane region" description="Helical" evidence="1">
    <location>
        <begin position="144"/>
        <end position="164"/>
    </location>
</feature>
<evidence type="ECO:0000313" key="4">
    <source>
        <dbReference type="Proteomes" id="UP001165069"/>
    </source>
</evidence>
<reference evidence="3 4" key="1">
    <citation type="journal article" date="2023" name="Antonie Van Leeuwenhoek">
        <title>Mesoterricola silvestris gen. nov., sp. nov., Mesoterricola sediminis sp. nov., Geothrix oryzae sp. nov., Geothrix edaphica sp. nov., Geothrix rubra sp. nov., and Geothrix limicola sp. nov., six novel members of Acidobacteriota isolated from soils.</title>
        <authorList>
            <person name="Itoh H."/>
            <person name="Sugisawa Y."/>
            <person name="Mise K."/>
            <person name="Xu Z."/>
            <person name="Kuniyasu M."/>
            <person name="Ushijima N."/>
            <person name="Kawano K."/>
            <person name="Kobayashi E."/>
            <person name="Shiratori Y."/>
            <person name="Masuda Y."/>
            <person name="Senoo K."/>
        </authorList>
    </citation>
    <scope>NUCLEOTIDE SEQUENCE [LARGE SCALE GENOMIC DNA]</scope>
    <source>
        <strain evidence="3 4">Red804</strain>
    </source>
</reference>
<feature type="transmembrane region" description="Helical" evidence="1">
    <location>
        <begin position="54"/>
        <end position="75"/>
    </location>
</feature>
<keyword evidence="1" id="KW-0812">Transmembrane</keyword>
<dbReference type="EMBL" id="BSDE01000007">
    <property type="protein sequence ID" value="GLH74682.1"/>
    <property type="molecule type" value="Genomic_DNA"/>
</dbReference>
<evidence type="ECO:0000313" key="3">
    <source>
        <dbReference type="EMBL" id="GLH74682.1"/>
    </source>
</evidence>
<protein>
    <submittedName>
        <fullName evidence="3">Membrane protein</fullName>
    </submittedName>
</protein>
<accession>A0ABQ5QJ25</accession>
<keyword evidence="1" id="KW-0472">Membrane</keyword>
<feature type="transmembrane region" description="Helical" evidence="1">
    <location>
        <begin position="176"/>
        <end position="196"/>
    </location>
</feature>
<evidence type="ECO:0000259" key="2">
    <source>
        <dbReference type="Pfam" id="PF01757"/>
    </source>
</evidence>
<dbReference type="InterPro" id="IPR050623">
    <property type="entry name" value="Glucan_succinyl_AcylTrfase"/>
</dbReference>
<dbReference type="Pfam" id="PF01757">
    <property type="entry name" value="Acyl_transf_3"/>
    <property type="match status" value="1"/>
</dbReference>
<dbReference type="InterPro" id="IPR002656">
    <property type="entry name" value="Acyl_transf_3_dom"/>
</dbReference>
<keyword evidence="4" id="KW-1185">Reference proteome</keyword>
<comment type="caution">
    <text evidence="3">The sequence shown here is derived from an EMBL/GenBank/DDBJ whole genome shotgun (WGS) entry which is preliminary data.</text>
</comment>